<accession>A0ABS4T3K6</accession>
<evidence type="ECO:0000313" key="3">
    <source>
        <dbReference type="Proteomes" id="UP001519331"/>
    </source>
</evidence>
<sequence length="36" mass="3675">MKTTVASGGDMVRRRAEQVSDPGCAVGHAAMSVPSD</sequence>
<evidence type="ECO:0000256" key="1">
    <source>
        <dbReference type="SAM" id="MobiDB-lite"/>
    </source>
</evidence>
<dbReference type="EMBL" id="JAGINX010000001">
    <property type="protein sequence ID" value="MBP2318695.1"/>
    <property type="molecule type" value="Genomic_DNA"/>
</dbReference>
<reference evidence="2 3" key="1">
    <citation type="submission" date="2021-03" db="EMBL/GenBank/DDBJ databases">
        <title>Sequencing the genomes of 1000 actinobacteria strains.</title>
        <authorList>
            <person name="Klenk H.-P."/>
        </authorList>
    </citation>
    <scope>NUCLEOTIDE SEQUENCE [LARGE SCALE GENOMIC DNA]</scope>
    <source>
        <strain evidence="2 3">DSM 12544</strain>
    </source>
</reference>
<feature type="region of interest" description="Disordered" evidence="1">
    <location>
        <begin position="1"/>
        <end position="20"/>
    </location>
</feature>
<keyword evidence="3" id="KW-1185">Reference proteome</keyword>
<protein>
    <submittedName>
        <fullName evidence="2">Uncharacterized protein</fullName>
    </submittedName>
</protein>
<evidence type="ECO:0000313" key="2">
    <source>
        <dbReference type="EMBL" id="MBP2318695.1"/>
    </source>
</evidence>
<dbReference type="Proteomes" id="UP001519331">
    <property type="component" value="Unassembled WGS sequence"/>
</dbReference>
<comment type="caution">
    <text evidence="2">The sequence shown here is derived from an EMBL/GenBank/DDBJ whole genome shotgun (WGS) entry which is preliminary data.</text>
</comment>
<name>A0ABS4T3K6_9MICC</name>
<proteinExistence type="predicted"/>
<gene>
    <name evidence="2" type="ORF">JOF45_001714</name>
</gene>
<organism evidence="2 3">
    <name type="scientific">Nesterenkonia lacusekhoensis</name>
    <dbReference type="NCBI Taxonomy" id="150832"/>
    <lineage>
        <taxon>Bacteria</taxon>
        <taxon>Bacillati</taxon>
        <taxon>Actinomycetota</taxon>
        <taxon>Actinomycetes</taxon>
        <taxon>Micrococcales</taxon>
        <taxon>Micrococcaceae</taxon>
        <taxon>Nesterenkonia</taxon>
    </lineage>
</organism>